<reference evidence="1" key="1">
    <citation type="submission" date="2022-08" db="EMBL/GenBank/DDBJ databases">
        <title>Genome Sequence of Pycnoporus sanguineus.</title>
        <authorList>
            <person name="Buettner E."/>
        </authorList>
    </citation>
    <scope>NUCLEOTIDE SEQUENCE</scope>
    <source>
        <strain evidence="1">CG-C14</strain>
    </source>
</reference>
<accession>A0ACC1Q0M6</accession>
<name>A0ACC1Q0M6_9APHY</name>
<protein>
    <submittedName>
        <fullName evidence="1">Uncharacterized protein</fullName>
    </submittedName>
</protein>
<dbReference type="EMBL" id="JANSHE010001097">
    <property type="protein sequence ID" value="KAJ3004651.1"/>
    <property type="molecule type" value="Genomic_DNA"/>
</dbReference>
<evidence type="ECO:0000313" key="2">
    <source>
        <dbReference type="Proteomes" id="UP001144978"/>
    </source>
</evidence>
<evidence type="ECO:0000313" key="1">
    <source>
        <dbReference type="EMBL" id="KAJ3004651.1"/>
    </source>
</evidence>
<comment type="caution">
    <text evidence="1">The sequence shown here is derived from an EMBL/GenBank/DDBJ whole genome shotgun (WGS) entry which is preliminary data.</text>
</comment>
<sequence>MQFKTFITLASVAAVAVAAPSGESAAIDNTLTTAVTTNTFTASRLLQSFEPVLPWVTTITTDTVWTVTHTVTVEQPSATVVSASASASASA</sequence>
<gene>
    <name evidence="1" type="ORF">NUW54_g4710</name>
</gene>
<organism evidence="1 2">
    <name type="scientific">Trametes sanguinea</name>
    <dbReference type="NCBI Taxonomy" id="158606"/>
    <lineage>
        <taxon>Eukaryota</taxon>
        <taxon>Fungi</taxon>
        <taxon>Dikarya</taxon>
        <taxon>Basidiomycota</taxon>
        <taxon>Agaricomycotina</taxon>
        <taxon>Agaricomycetes</taxon>
        <taxon>Polyporales</taxon>
        <taxon>Polyporaceae</taxon>
        <taxon>Trametes</taxon>
    </lineage>
</organism>
<dbReference type="Proteomes" id="UP001144978">
    <property type="component" value="Unassembled WGS sequence"/>
</dbReference>
<keyword evidence="2" id="KW-1185">Reference proteome</keyword>
<proteinExistence type="predicted"/>